<dbReference type="Pfam" id="PF00858">
    <property type="entry name" value="ASC"/>
    <property type="match status" value="1"/>
</dbReference>
<keyword evidence="3 12" id="KW-0813">Transport</keyword>
<evidence type="ECO:0000256" key="9">
    <source>
        <dbReference type="ARBA" id="ARBA00023136"/>
    </source>
</evidence>
<evidence type="ECO:0000256" key="7">
    <source>
        <dbReference type="ARBA" id="ARBA00023053"/>
    </source>
</evidence>
<reference evidence="15" key="1">
    <citation type="submission" date="2014-05" db="EMBL/GenBank/DDBJ databases">
        <authorList>
            <person name="Chronopoulou M."/>
        </authorList>
    </citation>
    <scope>NUCLEOTIDE SEQUENCE</scope>
    <source>
        <tissue evidence="15">Whole organism</tissue>
    </source>
</reference>
<keyword evidence="6 14" id="KW-1133">Transmembrane helix</keyword>
<dbReference type="EMBL" id="HACA01000099">
    <property type="protein sequence ID" value="CDW17460.1"/>
    <property type="molecule type" value="Transcribed_RNA"/>
</dbReference>
<organism evidence="15">
    <name type="scientific">Lepeophtheirus salmonis</name>
    <name type="common">Salmon louse</name>
    <name type="synonym">Caligus salmonis</name>
    <dbReference type="NCBI Taxonomy" id="72036"/>
    <lineage>
        <taxon>Eukaryota</taxon>
        <taxon>Metazoa</taxon>
        <taxon>Ecdysozoa</taxon>
        <taxon>Arthropoda</taxon>
        <taxon>Crustacea</taxon>
        <taxon>Multicrustacea</taxon>
        <taxon>Hexanauplia</taxon>
        <taxon>Copepoda</taxon>
        <taxon>Siphonostomatoida</taxon>
        <taxon>Caligidae</taxon>
        <taxon>Lepeophtheirus</taxon>
    </lineage>
</organism>
<protein>
    <submittedName>
        <fullName evidence="15">Amiloridesensitive sodium channel subunit beta2like [Aplysia californica]</fullName>
    </submittedName>
</protein>
<evidence type="ECO:0000256" key="3">
    <source>
        <dbReference type="ARBA" id="ARBA00022448"/>
    </source>
</evidence>
<evidence type="ECO:0000256" key="1">
    <source>
        <dbReference type="ARBA" id="ARBA00004141"/>
    </source>
</evidence>
<dbReference type="OrthoDB" id="6628406at2759"/>
<evidence type="ECO:0000256" key="5">
    <source>
        <dbReference type="ARBA" id="ARBA00022692"/>
    </source>
</evidence>
<proteinExistence type="inferred from homology"/>
<evidence type="ECO:0000256" key="4">
    <source>
        <dbReference type="ARBA" id="ARBA00022461"/>
    </source>
</evidence>
<keyword evidence="4 12" id="KW-0894">Sodium channel</keyword>
<keyword evidence="9 14" id="KW-0472">Membrane</keyword>
<evidence type="ECO:0000256" key="14">
    <source>
        <dbReference type="SAM" id="Phobius"/>
    </source>
</evidence>
<feature type="non-terminal residue" evidence="15">
    <location>
        <position position="244"/>
    </location>
</feature>
<feature type="region of interest" description="Disordered" evidence="13">
    <location>
        <begin position="71"/>
        <end position="97"/>
    </location>
</feature>
<evidence type="ECO:0000256" key="10">
    <source>
        <dbReference type="ARBA" id="ARBA00023201"/>
    </source>
</evidence>
<evidence type="ECO:0000256" key="6">
    <source>
        <dbReference type="ARBA" id="ARBA00022989"/>
    </source>
</evidence>
<evidence type="ECO:0000256" key="2">
    <source>
        <dbReference type="ARBA" id="ARBA00007193"/>
    </source>
</evidence>
<dbReference type="AlphaFoldDB" id="A0A0K2SVH1"/>
<dbReference type="GO" id="GO:0015280">
    <property type="term" value="F:ligand-gated sodium channel activity"/>
    <property type="evidence" value="ECO:0007669"/>
    <property type="project" value="TreeGrafter"/>
</dbReference>
<keyword evidence="8 12" id="KW-0406">Ion transport</keyword>
<evidence type="ECO:0000256" key="13">
    <source>
        <dbReference type="SAM" id="MobiDB-lite"/>
    </source>
</evidence>
<keyword evidence="11 12" id="KW-0407">Ion channel</keyword>
<dbReference type="GO" id="GO:0005886">
    <property type="term" value="C:plasma membrane"/>
    <property type="evidence" value="ECO:0007669"/>
    <property type="project" value="TreeGrafter"/>
</dbReference>
<dbReference type="InterPro" id="IPR001873">
    <property type="entry name" value="ENaC"/>
</dbReference>
<evidence type="ECO:0000256" key="12">
    <source>
        <dbReference type="RuleBase" id="RU000679"/>
    </source>
</evidence>
<dbReference type="PANTHER" id="PTHR11690:SF300">
    <property type="entry name" value="PICKPOCKET PROTEIN 19"/>
    <property type="match status" value="1"/>
</dbReference>
<comment type="subcellular location">
    <subcellularLocation>
        <location evidence="1">Membrane</location>
        <topology evidence="1">Multi-pass membrane protein</topology>
    </subcellularLocation>
</comment>
<feature type="non-terminal residue" evidence="15">
    <location>
        <position position="1"/>
    </location>
</feature>
<keyword evidence="7" id="KW-0915">Sodium</keyword>
<feature type="compositionally biased region" description="Polar residues" evidence="13">
    <location>
        <begin position="81"/>
        <end position="93"/>
    </location>
</feature>
<evidence type="ECO:0000256" key="11">
    <source>
        <dbReference type="ARBA" id="ARBA00023303"/>
    </source>
</evidence>
<name>A0A0K2SVH1_LEPSM</name>
<evidence type="ECO:0000256" key="8">
    <source>
        <dbReference type="ARBA" id="ARBA00023065"/>
    </source>
</evidence>
<feature type="region of interest" description="Disordered" evidence="13">
    <location>
        <begin position="1"/>
        <end position="30"/>
    </location>
</feature>
<accession>A0A0K2SVH1</accession>
<comment type="similarity">
    <text evidence="2 12">Belongs to the amiloride-sensitive sodium channel (TC 1.A.6) family.</text>
</comment>
<sequence length="244" mass="27065">SPSSSIRNRGIVMEELREEDEDEIKSDKNQDQSITGNIFLKYNNGHGSSLNYGNNSSELFPIEENNYIKSSLTSKDPPISVRSTGVQSESGLDSTSTISVSPSSTFAFRDAIKHPSSTTSQSDGALWQNQTSDDDVNLAKVNLSGLRAATDTSRKKGRRYLWIFLLSVCFAVMIIQITDRLRHFISEPVSVSVTLARNKSLVFPAITVCNKNKFNVTAMRQLFRNNQMGDISDLLSITNTNSLR</sequence>
<evidence type="ECO:0000313" key="15">
    <source>
        <dbReference type="EMBL" id="CDW17460.1"/>
    </source>
</evidence>
<keyword evidence="10 12" id="KW-0739">Sodium transport</keyword>
<feature type="transmembrane region" description="Helical" evidence="14">
    <location>
        <begin position="160"/>
        <end position="178"/>
    </location>
</feature>
<keyword evidence="5 12" id="KW-0812">Transmembrane</keyword>
<dbReference type="PANTHER" id="PTHR11690">
    <property type="entry name" value="AMILORIDE-SENSITIVE SODIUM CHANNEL-RELATED"/>
    <property type="match status" value="1"/>
</dbReference>